<gene>
    <name evidence="2" type="ORF">ORD21_07575</name>
</gene>
<dbReference type="InterPro" id="IPR012347">
    <property type="entry name" value="Ferritin-like"/>
</dbReference>
<dbReference type="InterPro" id="IPR005183">
    <property type="entry name" value="DUF305_CopM-like"/>
</dbReference>
<name>A0ABU4DPU3_9DEIO</name>
<keyword evidence="3" id="KW-1185">Reference proteome</keyword>
<evidence type="ECO:0000313" key="2">
    <source>
        <dbReference type="EMBL" id="MDV6374446.1"/>
    </source>
</evidence>
<comment type="caution">
    <text evidence="2">The sequence shown here is derived from an EMBL/GenBank/DDBJ whole genome shotgun (WGS) entry which is preliminary data.</text>
</comment>
<sequence length="206" mass="22357">MFRPAGRRTALTAVLALLALALAALLIAPRLGSSGPAENSTEVRFVREMIQHHTQAVDLSTRVRERQTSPAVRTLALDIMLAQQEQIGQMHGWLTLWQRPWGGVGVTAEHALSMGMATPQQVASLDTLPTAQAEVTFLQLMTRHHQGALMMAKPALAAGVRPEVQALARQIESSQGAEIKIMTDMLKARGAEPLAAPEMTMKMSHE</sequence>
<dbReference type="PANTHER" id="PTHR36933:SF1">
    <property type="entry name" value="SLL0788 PROTEIN"/>
    <property type="match status" value="1"/>
</dbReference>
<dbReference type="Proteomes" id="UP001276150">
    <property type="component" value="Unassembled WGS sequence"/>
</dbReference>
<reference evidence="2 3" key="1">
    <citation type="submission" date="2022-11" db="EMBL/GenBank/DDBJ databases">
        <title>Deinococcus ZS9-10, Low Temperature and Draught-tolerating, UV-resistant Bacteria from Continental Antarctica.</title>
        <authorList>
            <person name="Cheng L."/>
        </authorList>
    </citation>
    <scope>NUCLEOTIDE SEQUENCE [LARGE SCALE GENOMIC DNA]</scope>
    <source>
        <strain evidence="2 3">ZS9-10</strain>
    </source>
</reference>
<proteinExistence type="predicted"/>
<dbReference type="Gene3D" id="1.20.1260.10">
    <property type="match status" value="1"/>
</dbReference>
<dbReference type="PANTHER" id="PTHR36933">
    <property type="entry name" value="SLL0788 PROTEIN"/>
    <property type="match status" value="1"/>
</dbReference>
<organism evidence="2 3">
    <name type="scientific">Deinococcus arenicola</name>
    <dbReference type="NCBI Taxonomy" id="2994950"/>
    <lineage>
        <taxon>Bacteria</taxon>
        <taxon>Thermotogati</taxon>
        <taxon>Deinococcota</taxon>
        <taxon>Deinococci</taxon>
        <taxon>Deinococcales</taxon>
        <taxon>Deinococcaceae</taxon>
        <taxon>Deinococcus</taxon>
    </lineage>
</organism>
<evidence type="ECO:0000313" key="3">
    <source>
        <dbReference type="Proteomes" id="UP001276150"/>
    </source>
</evidence>
<accession>A0ABU4DPU3</accession>
<dbReference type="EMBL" id="JAPMIV010000010">
    <property type="protein sequence ID" value="MDV6374446.1"/>
    <property type="molecule type" value="Genomic_DNA"/>
</dbReference>
<dbReference type="Pfam" id="PF03713">
    <property type="entry name" value="DUF305"/>
    <property type="match status" value="1"/>
</dbReference>
<evidence type="ECO:0000259" key="1">
    <source>
        <dbReference type="Pfam" id="PF03713"/>
    </source>
</evidence>
<feature type="domain" description="DUF305" evidence="1">
    <location>
        <begin position="42"/>
        <end position="186"/>
    </location>
</feature>
<dbReference type="RefSeq" id="WP_317639766.1">
    <property type="nucleotide sequence ID" value="NZ_JAPMIV010000010.1"/>
</dbReference>
<protein>
    <submittedName>
        <fullName evidence="2">DUF305 domain-containing protein</fullName>
    </submittedName>
</protein>